<reference evidence="1 2" key="1">
    <citation type="submission" date="2018-06" db="EMBL/GenBank/DDBJ databases">
        <title>Genomic Encyclopedia of Archaeal and Bacterial Type Strains, Phase II (KMG-II): from individual species to whole genera.</title>
        <authorList>
            <person name="Goeker M."/>
        </authorList>
    </citation>
    <scope>NUCLEOTIDE SEQUENCE [LARGE SCALE GENOMIC DNA]</scope>
    <source>
        <strain evidence="1 2">CFPB 3232</strain>
    </source>
</reference>
<keyword evidence="2" id="KW-1185">Reference proteome</keyword>
<dbReference type="EMBL" id="QLTA01000026">
    <property type="protein sequence ID" value="RAR79421.1"/>
    <property type="molecule type" value="Genomic_DNA"/>
</dbReference>
<dbReference type="RefSeq" id="WP_146749311.1">
    <property type="nucleotide sequence ID" value="NZ_CBCSGC010000006.1"/>
</dbReference>
<organism evidence="1 2">
    <name type="scientific">Paracidovorax anthurii</name>
    <dbReference type="NCBI Taxonomy" id="78229"/>
    <lineage>
        <taxon>Bacteria</taxon>
        <taxon>Pseudomonadati</taxon>
        <taxon>Pseudomonadota</taxon>
        <taxon>Betaproteobacteria</taxon>
        <taxon>Burkholderiales</taxon>
        <taxon>Comamonadaceae</taxon>
        <taxon>Paracidovorax</taxon>
    </lineage>
</organism>
<evidence type="ECO:0000313" key="1">
    <source>
        <dbReference type="EMBL" id="RAR79421.1"/>
    </source>
</evidence>
<sequence length="552" mass="60874">MEVSTHWVKPPTAIGGLDHLGTQGPCLAIYARLLPGITNVTDRARYYSLYPWVVWSFDQHFPTANADIFVEYFRRADCLFTLISERHARQTDHEAERHGIAMVGRVQLLQALDRLEGGEELRLSTYTDRADGNPRRYFMNRLGGLGQYYAGTLAQLELMDPSARPWVKFTIERGQPMAEAVAAAVPGDLFWGLVQSDRVTLADLDALSHFCACSISAGTQEHESLTDIFFDRENAYGALGEQRRQSLTLILHLATALHAQTGEDLTEQVFRAATYSSVLPGAVQWKVPPALEETRRAWAIYERNDLLSVVMQAVFSVCLDTLTSPAATDQRSLSSVETFAAALAANDEAKACYADLSADSFGTLCEVLRVSGPALTEWESSSHEFQLAADLQKDATSNPGIGLQLSRAFQALALLSVRASEVDLPYGSLPIGSDELLDAPINLKSAQARFQAWKSMSLQQVAEDLIAWCMNTHLRVALRKLRQGGQSTFRFRPTERGLQLVDIPEPAATTPRFRQAVQILRDIGVLTRDASKLGRPTRPTLLGTSLLEAYGG</sequence>
<evidence type="ECO:0000313" key="2">
    <source>
        <dbReference type="Proteomes" id="UP000248856"/>
    </source>
</evidence>
<proteinExistence type="predicted"/>
<name>A0A328YZH0_9BURK</name>
<accession>A0A328YZH0</accession>
<protein>
    <submittedName>
        <fullName evidence="1">Uncharacterized protein</fullName>
    </submittedName>
</protein>
<comment type="caution">
    <text evidence="1">The sequence shown here is derived from an EMBL/GenBank/DDBJ whole genome shotgun (WGS) entry which is preliminary data.</text>
</comment>
<dbReference type="Proteomes" id="UP000248856">
    <property type="component" value="Unassembled WGS sequence"/>
</dbReference>
<dbReference type="OrthoDB" id="1078940at2"/>
<gene>
    <name evidence="1" type="ORF">AX018_102630</name>
</gene>
<dbReference type="AlphaFoldDB" id="A0A328YZH0"/>